<evidence type="ECO:0000313" key="2">
    <source>
        <dbReference type="Proteomes" id="UP001217089"/>
    </source>
</evidence>
<protein>
    <submittedName>
        <fullName evidence="1">Uncharacterized protein</fullName>
    </submittedName>
</protein>
<accession>A0ABQ9F4V8</accession>
<dbReference type="EMBL" id="JARBDR010000520">
    <property type="protein sequence ID" value="KAJ8311260.1"/>
    <property type="molecule type" value="Genomic_DNA"/>
</dbReference>
<organism evidence="1 2">
    <name type="scientific">Tegillarca granosa</name>
    <name type="common">Malaysian cockle</name>
    <name type="synonym">Anadara granosa</name>
    <dbReference type="NCBI Taxonomy" id="220873"/>
    <lineage>
        <taxon>Eukaryota</taxon>
        <taxon>Metazoa</taxon>
        <taxon>Spiralia</taxon>
        <taxon>Lophotrochozoa</taxon>
        <taxon>Mollusca</taxon>
        <taxon>Bivalvia</taxon>
        <taxon>Autobranchia</taxon>
        <taxon>Pteriomorphia</taxon>
        <taxon>Arcoida</taxon>
        <taxon>Arcoidea</taxon>
        <taxon>Arcidae</taxon>
        <taxon>Tegillarca</taxon>
    </lineage>
</organism>
<evidence type="ECO:0000313" key="1">
    <source>
        <dbReference type="EMBL" id="KAJ8311260.1"/>
    </source>
</evidence>
<name>A0ABQ9F4V8_TEGGR</name>
<keyword evidence="2" id="KW-1185">Reference proteome</keyword>
<gene>
    <name evidence="1" type="ORF">KUTeg_011184</name>
</gene>
<proteinExistence type="predicted"/>
<comment type="caution">
    <text evidence="1">The sequence shown here is derived from an EMBL/GenBank/DDBJ whole genome shotgun (WGS) entry which is preliminary data.</text>
</comment>
<dbReference type="Proteomes" id="UP001217089">
    <property type="component" value="Unassembled WGS sequence"/>
</dbReference>
<reference evidence="1 2" key="1">
    <citation type="submission" date="2022-12" db="EMBL/GenBank/DDBJ databases">
        <title>Chromosome-level genome of Tegillarca granosa.</title>
        <authorList>
            <person name="Kim J."/>
        </authorList>
    </citation>
    <scope>NUCLEOTIDE SEQUENCE [LARGE SCALE GENOMIC DNA]</scope>
    <source>
        <strain evidence="1">Teg-2019</strain>
        <tissue evidence="1">Adductor muscle</tissue>
    </source>
</reference>
<sequence length="69" mass="8011">MFDIMQYLCDESLDKKKTKFDLTGWTTDIAKKEILNVATHAIFQEKNGLRNTDKDFVTMSQKKSVPIQI</sequence>